<reference evidence="3" key="1">
    <citation type="journal article" date="2014" name="Int. J. Syst. Evol. Microbiol.">
        <title>Complete genome sequence of Corynebacterium casei LMG S-19264T (=DSM 44701T), isolated from a smear-ripened cheese.</title>
        <authorList>
            <consortium name="US DOE Joint Genome Institute (JGI-PGF)"/>
            <person name="Walter F."/>
            <person name="Albersmeier A."/>
            <person name="Kalinowski J."/>
            <person name="Ruckert C."/>
        </authorList>
    </citation>
    <scope>NUCLEOTIDE SEQUENCE</scope>
    <source>
        <strain evidence="3">VKM B-2347</strain>
    </source>
</reference>
<evidence type="ECO:0000313" key="3">
    <source>
        <dbReference type="EMBL" id="GLK68269.1"/>
    </source>
</evidence>
<keyword evidence="4" id="KW-1185">Reference proteome</keyword>
<organism evidence="3 4">
    <name type="scientific">Hansschlegelia plantiphila</name>
    <dbReference type="NCBI Taxonomy" id="374655"/>
    <lineage>
        <taxon>Bacteria</taxon>
        <taxon>Pseudomonadati</taxon>
        <taxon>Pseudomonadota</taxon>
        <taxon>Alphaproteobacteria</taxon>
        <taxon>Hyphomicrobiales</taxon>
        <taxon>Methylopilaceae</taxon>
        <taxon>Hansschlegelia</taxon>
    </lineage>
</organism>
<accession>A0A9W6J2N0</accession>
<protein>
    <recommendedName>
        <fullName evidence="2">TadE-like domain-containing protein</fullName>
    </recommendedName>
</protein>
<evidence type="ECO:0000313" key="4">
    <source>
        <dbReference type="Proteomes" id="UP001143372"/>
    </source>
</evidence>
<dbReference type="Proteomes" id="UP001143372">
    <property type="component" value="Unassembled WGS sequence"/>
</dbReference>
<keyword evidence="1" id="KW-1133">Transmembrane helix</keyword>
<dbReference type="EMBL" id="BSFI01000007">
    <property type="protein sequence ID" value="GLK68269.1"/>
    <property type="molecule type" value="Genomic_DNA"/>
</dbReference>
<feature type="transmembrane region" description="Helical" evidence="1">
    <location>
        <begin position="6"/>
        <end position="27"/>
    </location>
</feature>
<dbReference type="InterPro" id="IPR012495">
    <property type="entry name" value="TadE-like_dom"/>
</dbReference>
<sequence length="174" mass="18276">MTVVEFALIAPVLITFIMGIVELGLMVTAQNILDNASFSASRVGKTGYSASGSTQAQTITAAVKKAASTLLDPAKITVTSLAYADYGNIGQPEPFTDKNSNGKWDAGESFTDVNGNGKWDADQGASGYGASAQIVVYTATYSWKLFTPLLGKVIGVKGVVPLKSRIVVKNEPYS</sequence>
<keyword evidence="1" id="KW-0472">Membrane</keyword>
<reference evidence="3" key="2">
    <citation type="submission" date="2023-01" db="EMBL/GenBank/DDBJ databases">
        <authorList>
            <person name="Sun Q."/>
            <person name="Evtushenko L."/>
        </authorList>
    </citation>
    <scope>NUCLEOTIDE SEQUENCE</scope>
    <source>
        <strain evidence="3">VKM B-2347</strain>
    </source>
</reference>
<dbReference type="AlphaFoldDB" id="A0A9W6J2N0"/>
<dbReference type="RefSeq" id="WP_271168488.1">
    <property type="nucleotide sequence ID" value="NZ_BSFI01000007.1"/>
</dbReference>
<feature type="domain" description="TadE-like" evidence="2">
    <location>
        <begin position="2"/>
        <end position="42"/>
    </location>
</feature>
<evidence type="ECO:0000256" key="1">
    <source>
        <dbReference type="SAM" id="Phobius"/>
    </source>
</evidence>
<evidence type="ECO:0000259" key="2">
    <source>
        <dbReference type="Pfam" id="PF07811"/>
    </source>
</evidence>
<proteinExistence type="predicted"/>
<keyword evidence="1" id="KW-0812">Transmembrane</keyword>
<name>A0A9W6J2N0_9HYPH</name>
<dbReference type="Pfam" id="PF07811">
    <property type="entry name" value="TadE"/>
    <property type="match status" value="1"/>
</dbReference>
<comment type="caution">
    <text evidence="3">The sequence shown here is derived from an EMBL/GenBank/DDBJ whole genome shotgun (WGS) entry which is preliminary data.</text>
</comment>
<gene>
    <name evidence="3" type="ORF">GCM10008179_19070</name>
</gene>